<name>X0ZU16_9ZZZZ</name>
<evidence type="ECO:0000313" key="1">
    <source>
        <dbReference type="EMBL" id="GAG63938.1"/>
    </source>
</evidence>
<dbReference type="EMBL" id="BART01001180">
    <property type="protein sequence ID" value="GAG63938.1"/>
    <property type="molecule type" value="Genomic_DNA"/>
</dbReference>
<proteinExistence type="predicted"/>
<dbReference type="AlphaFoldDB" id="X0ZU16"/>
<organism evidence="1">
    <name type="scientific">marine sediment metagenome</name>
    <dbReference type="NCBI Taxonomy" id="412755"/>
    <lineage>
        <taxon>unclassified sequences</taxon>
        <taxon>metagenomes</taxon>
        <taxon>ecological metagenomes</taxon>
    </lineage>
</organism>
<protein>
    <submittedName>
        <fullName evidence="1">Uncharacterized protein</fullName>
    </submittedName>
</protein>
<sequence length="116" mass="13438">MTSNYWDNPEFDLPDFDFVDLDKVGTPIYVKILDWNKIHSLTFSDTNGNPFTSDYLETDKGLLRIDSKRLKKGLKEFVGKKGLITIQRWIEGKDNRSAVYKVSLEPLIVSKKKPKK</sequence>
<comment type="caution">
    <text evidence="1">The sequence shown here is derived from an EMBL/GenBank/DDBJ whole genome shotgun (WGS) entry which is preliminary data.</text>
</comment>
<gene>
    <name evidence="1" type="ORF">S01H4_04417</name>
</gene>
<accession>X0ZU16</accession>
<reference evidence="1" key="1">
    <citation type="journal article" date="2014" name="Front. Microbiol.">
        <title>High frequency of phylogenetically diverse reductive dehalogenase-homologous genes in deep subseafloor sedimentary metagenomes.</title>
        <authorList>
            <person name="Kawai M."/>
            <person name="Futagami T."/>
            <person name="Toyoda A."/>
            <person name="Takaki Y."/>
            <person name="Nishi S."/>
            <person name="Hori S."/>
            <person name="Arai W."/>
            <person name="Tsubouchi T."/>
            <person name="Morono Y."/>
            <person name="Uchiyama I."/>
            <person name="Ito T."/>
            <person name="Fujiyama A."/>
            <person name="Inagaki F."/>
            <person name="Takami H."/>
        </authorList>
    </citation>
    <scope>NUCLEOTIDE SEQUENCE</scope>
    <source>
        <strain evidence="1">Expedition CK06-06</strain>
    </source>
</reference>